<keyword evidence="2" id="KW-1185">Reference proteome</keyword>
<name>A0A9D4CK50_DREPO</name>
<dbReference type="AlphaFoldDB" id="A0A9D4CK50"/>
<protein>
    <submittedName>
        <fullName evidence="1">Uncharacterized protein</fullName>
    </submittedName>
</protein>
<organism evidence="1 2">
    <name type="scientific">Dreissena polymorpha</name>
    <name type="common">Zebra mussel</name>
    <name type="synonym">Mytilus polymorpha</name>
    <dbReference type="NCBI Taxonomy" id="45954"/>
    <lineage>
        <taxon>Eukaryota</taxon>
        <taxon>Metazoa</taxon>
        <taxon>Spiralia</taxon>
        <taxon>Lophotrochozoa</taxon>
        <taxon>Mollusca</taxon>
        <taxon>Bivalvia</taxon>
        <taxon>Autobranchia</taxon>
        <taxon>Heteroconchia</taxon>
        <taxon>Euheterodonta</taxon>
        <taxon>Imparidentia</taxon>
        <taxon>Neoheterodontei</taxon>
        <taxon>Myida</taxon>
        <taxon>Dreissenoidea</taxon>
        <taxon>Dreissenidae</taxon>
        <taxon>Dreissena</taxon>
    </lineage>
</organism>
<sequence>MQQKEEHIESVVVDGSDVITGLIKASEREISAQVDVAKREFRDLKRKQDDEDSESQCKKIKSWLIEQYRAICVVPVSMLDPDIDVPSERIYVCPSIKELKRGKKTDKNSNEEKDLSCYKEFLYRDGNQVNTIYIQGDPGCGKTTFSTKLVLDWCRAHSENDSSTKNTITRKATTSEDTSNLTHFCDLDTLRDYTYLFLCHYVIIADPCVTSVRWSKMP</sequence>
<dbReference type="SUPFAM" id="SSF52540">
    <property type="entry name" value="P-loop containing nucleoside triphosphate hydrolases"/>
    <property type="match status" value="1"/>
</dbReference>
<reference evidence="1" key="1">
    <citation type="journal article" date="2019" name="bioRxiv">
        <title>The Genome of the Zebra Mussel, Dreissena polymorpha: A Resource for Invasive Species Research.</title>
        <authorList>
            <person name="McCartney M.A."/>
            <person name="Auch B."/>
            <person name="Kono T."/>
            <person name="Mallez S."/>
            <person name="Zhang Y."/>
            <person name="Obille A."/>
            <person name="Becker A."/>
            <person name="Abrahante J.E."/>
            <person name="Garbe J."/>
            <person name="Badalamenti J.P."/>
            <person name="Herman A."/>
            <person name="Mangelson H."/>
            <person name="Liachko I."/>
            <person name="Sullivan S."/>
            <person name="Sone E.D."/>
            <person name="Koren S."/>
            <person name="Silverstein K.A.T."/>
            <person name="Beckman K.B."/>
            <person name="Gohl D.M."/>
        </authorList>
    </citation>
    <scope>NUCLEOTIDE SEQUENCE</scope>
    <source>
        <strain evidence="1">Duluth1</strain>
        <tissue evidence="1">Whole animal</tissue>
    </source>
</reference>
<proteinExistence type="predicted"/>
<comment type="caution">
    <text evidence="1">The sequence shown here is derived from an EMBL/GenBank/DDBJ whole genome shotgun (WGS) entry which is preliminary data.</text>
</comment>
<reference evidence="1" key="2">
    <citation type="submission" date="2020-11" db="EMBL/GenBank/DDBJ databases">
        <authorList>
            <person name="McCartney M.A."/>
            <person name="Auch B."/>
            <person name="Kono T."/>
            <person name="Mallez S."/>
            <person name="Becker A."/>
            <person name="Gohl D.M."/>
            <person name="Silverstein K.A.T."/>
            <person name="Koren S."/>
            <person name="Bechman K.B."/>
            <person name="Herman A."/>
            <person name="Abrahante J.E."/>
            <person name="Garbe J."/>
        </authorList>
    </citation>
    <scope>NUCLEOTIDE SEQUENCE</scope>
    <source>
        <strain evidence="1">Duluth1</strain>
        <tissue evidence="1">Whole animal</tissue>
    </source>
</reference>
<dbReference type="Proteomes" id="UP000828390">
    <property type="component" value="Unassembled WGS sequence"/>
</dbReference>
<dbReference type="InterPro" id="IPR027417">
    <property type="entry name" value="P-loop_NTPase"/>
</dbReference>
<evidence type="ECO:0000313" key="1">
    <source>
        <dbReference type="EMBL" id="KAH3726814.1"/>
    </source>
</evidence>
<dbReference type="Gene3D" id="3.40.50.300">
    <property type="entry name" value="P-loop containing nucleotide triphosphate hydrolases"/>
    <property type="match status" value="1"/>
</dbReference>
<evidence type="ECO:0000313" key="2">
    <source>
        <dbReference type="Proteomes" id="UP000828390"/>
    </source>
</evidence>
<dbReference type="EMBL" id="JAIWYP010000012">
    <property type="protein sequence ID" value="KAH3726814.1"/>
    <property type="molecule type" value="Genomic_DNA"/>
</dbReference>
<accession>A0A9D4CK50</accession>
<gene>
    <name evidence="1" type="ORF">DPMN_052684</name>
</gene>